<name>A0A7Y9LW25_9MICC</name>
<keyword evidence="1" id="KW-0436">Ligase</keyword>
<evidence type="ECO:0000313" key="1">
    <source>
        <dbReference type="EMBL" id="NYE96632.1"/>
    </source>
</evidence>
<comment type="caution">
    <text evidence="1">The sequence shown here is derived from an EMBL/GenBank/DDBJ whole genome shotgun (WGS) entry which is preliminary data.</text>
</comment>
<accession>A0A7Y9LW25</accession>
<evidence type="ECO:0000313" key="2">
    <source>
        <dbReference type="Proteomes" id="UP000521748"/>
    </source>
</evidence>
<dbReference type="Proteomes" id="UP000521748">
    <property type="component" value="Unassembled WGS sequence"/>
</dbReference>
<keyword evidence="2" id="KW-1185">Reference proteome</keyword>
<dbReference type="SUPFAM" id="SSF55144">
    <property type="entry name" value="LigT-like"/>
    <property type="match status" value="1"/>
</dbReference>
<organism evidence="1 2">
    <name type="scientific">Psychromicrobium silvestre</name>
    <dbReference type="NCBI Taxonomy" id="1645614"/>
    <lineage>
        <taxon>Bacteria</taxon>
        <taxon>Bacillati</taxon>
        <taxon>Actinomycetota</taxon>
        <taxon>Actinomycetes</taxon>
        <taxon>Micrococcales</taxon>
        <taxon>Micrococcaceae</taxon>
        <taxon>Psychromicrobium</taxon>
    </lineage>
</organism>
<dbReference type="AlphaFoldDB" id="A0A7Y9LW25"/>
<proteinExistence type="predicted"/>
<dbReference type="RefSeq" id="WP_179390262.1">
    <property type="nucleotide sequence ID" value="NZ_JACBYQ010000002.1"/>
</dbReference>
<protein>
    <submittedName>
        <fullName evidence="1">2'-5' RNA ligase</fullName>
    </submittedName>
</protein>
<sequence length="204" mass="22781">MKRFFGQPSTIWASLRNRLHVYALPDPELRAALVDYQRALTPFSYCSVQPPKFLHATVQQFAVTSEEVTQQQLAAFASELERLASSMKPFEIALSTPVADDWSLGVRGKPSLEWENLVSGVRSAAQQTINLDREMPRAPFGPHLTLGYGVAQGSSEQVQAASDALKLSELPPLKVQEIHFLAVHQDVEHGIFHWDSSQVFRSPR</sequence>
<dbReference type="EMBL" id="JACBYQ010000002">
    <property type="protein sequence ID" value="NYE96632.1"/>
    <property type="molecule type" value="Genomic_DNA"/>
</dbReference>
<dbReference type="Gene3D" id="3.90.1140.10">
    <property type="entry name" value="Cyclic phosphodiesterase"/>
    <property type="match status" value="1"/>
</dbReference>
<dbReference type="GO" id="GO:0016874">
    <property type="term" value="F:ligase activity"/>
    <property type="evidence" value="ECO:0007669"/>
    <property type="project" value="UniProtKB-KW"/>
</dbReference>
<dbReference type="Pfam" id="PF13563">
    <property type="entry name" value="2_5_RNA_ligase2"/>
    <property type="match status" value="1"/>
</dbReference>
<reference evidence="1 2" key="1">
    <citation type="submission" date="2020-07" db="EMBL/GenBank/DDBJ databases">
        <title>Sequencing the genomes of 1000 actinobacteria strains.</title>
        <authorList>
            <person name="Klenk H.-P."/>
        </authorList>
    </citation>
    <scope>NUCLEOTIDE SEQUENCE [LARGE SCALE GENOMIC DNA]</scope>
    <source>
        <strain evidence="1 2">DSM 102047</strain>
    </source>
</reference>
<dbReference type="InterPro" id="IPR009097">
    <property type="entry name" value="Cyclic_Pdiesterase"/>
</dbReference>
<gene>
    <name evidence="1" type="ORF">FHU41_002882</name>
</gene>